<keyword evidence="1" id="KW-0472">Membrane</keyword>
<name>A0A484TRJ1_9ZZZZ</name>
<gene>
    <name evidence="2" type="ORF">RAN3_0906</name>
</gene>
<keyword evidence="1" id="KW-1133">Transmembrane helix</keyword>
<evidence type="ECO:0000256" key="1">
    <source>
        <dbReference type="SAM" id="Phobius"/>
    </source>
</evidence>
<protein>
    <recommendedName>
        <fullName evidence="3">Carboxypeptidase regulatory-like domain-containing protein</fullName>
    </recommendedName>
</protein>
<organism evidence="2">
    <name type="scientific">plant metagenome</name>
    <dbReference type="NCBI Taxonomy" id="1297885"/>
    <lineage>
        <taxon>unclassified sequences</taxon>
        <taxon>metagenomes</taxon>
        <taxon>organismal metagenomes</taxon>
    </lineage>
</organism>
<dbReference type="EMBL" id="CAADIO010000001">
    <property type="protein sequence ID" value="VFR77404.1"/>
    <property type="molecule type" value="Genomic_DNA"/>
</dbReference>
<evidence type="ECO:0000313" key="2">
    <source>
        <dbReference type="EMBL" id="VFR77404.1"/>
    </source>
</evidence>
<proteinExistence type="predicted"/>
<evidence type="ECO:0008006" key="3">
    <source>
        <dbReference type="Google" id="ProtNLM"/>
    </source>
</evidence>
<reference evidence="2" key="1">
    <citation type="submission" date="2019-03" db="EMBL/GenBank/DDBJ databases">
        <authorList>
            <person name="Danneels B."/>
        </authorList>
    </citation>
    <scope>NUCLEOTIDE SEQUENCE</scope>
</reference>
<dbReference type="AlphaFoldDB" id="A0A484TRJ1"/>
<keyword evidence="1" id="KW-0812">Transmembrane</keyword>
<accession>A0A484TRJ1</accession>
<feature type="transmembrane region" description="Helical" evidence="1">
    <location>
        <begin position="12"/>
        <end position="33"/>
    </location>
</feature>
<sequence length="151" mass="16323">MAVGLSRQGGRAWQVWLLACCLALPGCIPYPIYKQLQPQTRVRVVDPAGAPLAGASVTLVANTYPYGREHHRETLATGAAGEVVFSARREWRAETLFIHGAQVFVWRLCIAKPGYATHLTLPEGAADFDADATIALQPGATVPCPPRDEPF</sequence>